<keyword evidence="1" id="KW-0732">Signal</keyword>
<evidence type="ECO:0008006" key="4">
    <source>
        <dbReference type="Google" id="ProtNLM"/>
    </source>
</evidence>
<reference evidence="3" key="1">
    <citation type="journal article" date="2019" name="Int. J. Syst. Evol. Microbiol.">
        <title>The Global Catalogue of Microorganisms (GCM) 10K type strain sequencing project: providing services to taxonomists for standard genome sequencing and annotation.</title>
        <authorList>
            <consortium name="The Broad Institute Genomics Platform"/>
            <consortium name="The Broad Institute Genome Sequencing Center for Infectious Disease"/>
            <person name="Wu L."/>
            <person name="Ma J."/>
        </authorList>
    </citation>
    <scope>NUCLEOTIDE SEQUENCE [LARGE SCALE GENOMIC DNA]</scope>
    <source>
        <strain evidence="3">CCM 7855</strain>
    </source>
</reference>
<gene>
    <name evidence="2" type="ORF">GCM10007298_04050</name>
</gene>
<evidence type="ECO:0000256" key="1">
    <source>
        <dbReference type="SAM" id="SignalP"/>
    </source>
</evidence>
<protein>
    <recommendedName>
        <fullName evidence="4">Lipoprotein</fullName>
    </recommendedName>
</protein>
<dbReference type="EMBL" id="BMCS01000001">
    <property type="protein sequence ID" value="GGF11254.1"/>
    <property type="molecule type" value="Genomic_DNA"/>
</dbReference>
<feature type="chain" id="PRO_5045121398" description="Lipoprotein" evidence="1">
    <location>
        <begin position="25"/>
        <end position="159"/>
    </location>
</feature>
<keyword evidence="3" id="KW-1185">Reference proteome</keyword>
<dbReference type="PROSITE" id="PS51257">
    <property type="entry name" value="PROKAR_LIPOPROTEIN"/>
    <property type="match status" value="1"/>
</dbReference>
<dbReference type="RefSeq" id="WP_188486444.1">
    <property type="nucleotide sequence ID" value="NZ_BMCS01000001.1"/>
</dbReference>
<dbReference type="Proteomes" id="UP000632454">
    <property type="component" value="Unassembled WGS sequence"/>
</dbReference>
<proteinExistence type="predicted"/>
<evidence type="ECO:0000313" key="3">
    <source>
        <dbReference type="Proteomes" id="UP000632454"/>
    </source>
</evidence>
<accession>A0ABQ1U7P8</accession>
<name>A0ABQ1U7P8_9NOCA</name>
<comment type="caution">
    <text evidence="2">The sequence shown here is derived from an EMBL/GenBank/DDBJ whole genome shotgun (WGS) entry which is preliminary data.</text>
</comment>
<feature type="signal peptide" evidence="1">
    <location>
        <begin position="1"/>
        <end position="24"/>
    </location>
</feature>
<evidence type="ECO:0000313" key="2">
    <source>
        <dbReference type="EMBL" id="GGF11254.1"/>
    </source>
</evidence>
<sequence length="159" mass="16528">MTERKCGSLFGGGLLAAVAFTACGAEPGESPSGRSEVTVTTESSQVEATFYQVSTDNPLNTQALISPDFEQDLVNAISRCDPGGADSLKRRMTLSKTGDLPPEVTLSIVVAPGANAGSCANQAADTTVQLLSNAKSLTSIREILNPLELRLTGTVSKRP</sequence>
<organism evidence="2 3">
    <name type="scientific">Williamsia phyllosphaerae</name>
    <dbReference type="NCBI Taxonomy" id="885042"/>
    <lineage>
        <taxon>Bacteria</taxon>
        <taxon>Bacillati</taxon>
        <taxon>Actinomycetota</taxon>
        <taxon>Actinomycetes</taxon>
        <taxon>Mycobacteriales</taxon>
        <taxon>Nocardiaceae</taxon>
        <taxon>Williamsia</taxon>
    </lineage>
</organism>